<evidence type="ECO:0000313" key="1">
    <source>
        <dbReference type="EMBL" id="GFE07145.1"/>
    </source>
</evidence>
<dbReference type="EMBL" id="BLIN01000004">
    <property type="protein sequence ID" value="GFE07145.1"/>
    <property type="molecule type" value="Genomic_DNA"/>
</dbReference>
<proteinExistence type="predicted"/>
<name>A0A640SBZ8_9ACTN</name>
<dbReference type="AlphaFoldDB" id="A0A640SBZ8"/>
<sequence>MGKVIETFGTDSGEAATMRLLLEYRGIYGPHIPLAAAGHLDVILEAARAWAAPAA</sequence>
<dbReference type="Proteomes" id="UP000435837">
    <property type="component" value="Unassembled WGS sequence"/>
</dbReference>
<gene>
    <name evidence="1" type="ORF">Scani_34130</name>
</gene>
<evidence type="ECO:0000313" key="2">
    <source>
        <dbReference type="Proteomes" id="UP000435837"/>
    </source>
</evidence>
<accession>A0A640SBZ8</accession>
<reference evidence="1 2" key="1">
    <citation type="submission" date="2019-12" db="EMBL/GenBank/DDBJ databases">
        <title>Whole genome shotgun sequence of Streptomyces caniferus NBRC 15389.</title>
        <authorList>
            <person name="Ichikawa N."/>
            <person name="Kimura A."/>
            <person name="Kitahashi Y."/>
            <person name="Komaki H."/>
            <person name="Tamura T."/>
        </authorList>
    </citation>
    <scope>NUCLEOTIDE SEQUENCE [LARGE SCALE GENOMIC DNA]</scope>
    <source>
        <strain evidence="1 2">NBRC 15389</strain>
    </source>
</reference>
<comment type="caution">
    <text evidence="1">The sequence shown here is derived from an EMBL/GenBank/DDBJ whole genome shotgun (WGS) entry which is preliminary data.</text>
</comment>
<protein>
    <submittedName>
        <fullName evidence="1">Uncharacterized protein</fullName>
    </submittedName>
</protein>
<organism evidence="1 2">
    <name type="scientific">Streptomyces caniferus</name>
    <dbReference type="NCBI Taxonomy" id="285557"/>
    <lineage>
        <taxon>Bacteria</taxon>
        <taxon>Bacillati</taxon>
        <taxon>Actinomycetota</taxon>
        <taxon>Actinomycetes</taxon>
        <taxon>Kitasatosporales</taxon>
        <taxon>Streptomycetaceae</taxon>
        <taxon>Streptomyces</taxon>
    </lineage>
</organism>